<organism evidence="1">
    <name type="scientific">Salmonella phage vB_Si_CECAV_FGS009</name>
    <dbReference type="NCBI Taxonomy" id="3126494"/>
    <lineage>
        <taxon>Viruses</taxon>
        <taxon>Duplodnaviria</taxon>
        <taxon>Heunggongvirae</taxon>
        <taxon>Uroviricota</taxon>
        <taxon>Caudoviricetes</taxon>
        <taxon>Demerecviridae</taxon>
        <taxon>Markadamsvirinae</taxon>
        <taxon>Tequintavirus</taxon>
    </lineage>
</organism>
<sequence>MVNNFINSRGQDLIVLAFCVSRNFKCKYMSLPEI</sequence>
<gene>
    <name evidence="1" type="ORF">vBSiFGS009_38</name>
</gene>
<reference evidence="1" key="1">
    <citation type="journal article" date="2024" name="Front. Microbiol.">
        <title>Fighting Salmonella Infantis: bacteriophage-driven cleaning and disinfection strategies for broiler farms.</title>
        <authorList>
            <person name="Sevilla-Navarro S."/>
            <person name="Torres-Boncompte J."/>
            <person name="Garcia-Llorens J."/>
            <person name="Bernabeu-Gimeno M."/>
            <person name="Domingo-Calap P."/>
            <person name="Catala-Gregori P."/>
        </authorList>
    </citation>
    <scope>NUCLEOTIDE SEQUENCE</scope>
</reference>
<reference evidence="1" key="2">
    <citation type="submission" date="2024-02" db="EMBL/GenBank/DDBJ databases">
        <authorList>
            <person name="Sevilla-Navarro S."/>
            <person name="Torres-Boncompte J."/>
            <person name="Garcia-Llorens J."/>
            <person name="Domingo-Calap P."/>
            <person name="Bernabeu-Gimeno M."/>
            <person name="Catala-Gregori P."/>
        </authorList>
    </citation>
    <scope>NUCLEOTIDE SEQUENCE</scope>
</reference>
<accession>A0AAU6PY34</accession>
<dbReference type="EMBL" id="PP407513">
    <property type="protein sequence ID" value="WYD67711.1"/>
    <property type="molecule type" value="Genomic_DNA"/>
</dbReference>
<evidence type="ECO:0000313" key="1">
    <source>
        <dbReference type="EMBL" id="WYD67711.1"/>
    </source>
</evidence>
<protein>
    <submittedName>
        <fullName evidence="1">Uncharacterized protein</fullName>
    </submittedName>
</protein>
<name>A0AAU6PY34_9CAUD</name>
<proteinExistence type="predicted"/>